<evidence type="ECO:0000313" key="2">
    <source>
        <dbReference type="EMBL" id="HIR71513.1"/>
    </source>
</evidence>
<organism evidence="2 3">
    <name type="scientific">Candidatus Pullilachnospira gallistercoris</name>
    <dbReference type="NCBI Taxonomy" id="2840911"/>
    <lineage>
        <taxon>Bacteria</taxon>
        <taxon>Bacillati</taxon>
        <taxon>Bacillota</taxon>
        <taxon>Clostridia</taxon>
        <taxon>Lachnospirales</taxon>
        <taxon>Lachnospiraceae</taxon>
        <taxon>Lachnospiraceae incertae sedis</taxon>
        <taxon>Candidatus Pullilachnospira</taxon>
    </lineage>
</organism>
<reference evidence="2" key="2">
    <citation type="journal article" date="2021" name="PeerJ">
        <title>Extensive microbial diversity within the chicken gut microbiome revealed by metagenomics and culture.</title>
        <authorList>
            <person name="Gilroy R."/>
            <person name="Ravi A."/>
            <person name="Getino M."/>
            <person name="Pursley I."/>
            <person name="Horton D.L."/>
            <person name="Alikhan N.F."/>
            <person name="Baker D."/>
            <person name="Gharbi K."/>
            <person name="Hall N."/>
            <person name="Watson M."/>
            <person name="Adriaenssens E.M."/>
            <person name="Foster-Nyarko E."/>
            <person name="Jarju S."/>
            <person name="Secka A."/>
            <person name="Antonio M."/>
            <person name="Oren A."/>
            <person name="Chaudhuri R.R."/>
            <person name="La Ragione R."/>
            <person name="Hildebrand F."/>
            <person name="Pallen M.J."/>
        </authorList>
    </citation>
    <scope>NUCLEOTIDE SEQUENCE</scope>
    <source>
        <strain evidence="2">ChiSjej5B23-6657</strain>
    </source>
</reference>
<sequence>YTLTPDSDSDTGATLVVSDDGSSATYTPEGGTAVTLTIDTSKPVAVVFETVIPADQNGIGQDVDCWINCYNDNTCELYISAYGVELALDQGTYETNEDASMSFQFDTMGAISSVNTDGTNTVDISFAGAPGVGDINTTLTQGTVE</sequence>
<feature type="non-terminal residue" evidence="2">
    <location>
        <position position="1"/>
    </location>
</feature>
<reference evidence="2" key="1">
    <citation type="submission" date="2020-10" db="EMBL/GenBank/DDBJ databases">
        <authorList>
            <person name="Gilroy R."/>
        </authorList>
    </citation>
    <scope>NUCLEOTIDE SEQUENCE</scope>
    <source>
        <strain evidence="2">ChiSjej5B23-6657</strain>
    </source>
</reference>
<gene>
    <name evidence="2" type="ORF">IAA55_09560</name>
</gene>
<feature type="region of interest" description="Disordered" evidence="1">
    <location>
        <begin position="1"/>
        <end position="22"/>
    </location>
</feature>
<dbReference type="Proteomes" id="UP000823912">
    <property type="component" value="Unassembled WGS sequence"/>
</dbReference>
<name>A0A9D1EB20_9FIRM</name>
<proteinExistence type="predicted"/>
<accession>A0A9D1EB20</accession>
<dbReference type="EMBL" id="DVHM01000160">
    <property type="protein sequence ID" value="HIR71513.1"/>
    <property type="molecule type" value="Genomic_DNA"/>
</dbReference>
<evidence type="ECO:0000256" key="1">
    <source>
        <dbReference type="SAM" id="MobiDB-lite"/>
    </source>
</evidence>
<dbReference type="AlphaFoldDB" id="A0A9D1EB20"/>
<evidence type="ECO:0000313" key="3">
    <source>
        <dbReference type="Proteomes" id="UP000823912"/>
    </source>
</evidence>
<comment type="caution">
    <text evidence="2">The sequence shown here is derived from an EMBL/GenBank/DDBJ whole genome shotgun (WGS) entry which is preliminary data.</text>
</comment>
<protein>
    <submittedName>
        <fullName evidence="2">Uncharacterized protein</fullName>
    </submittedName>
</protein>
<feature type="compositionally biased region" description="Polar residues" evidence="1">
    <location>
        <begin position="1"/>
        <end position="12"/>
    </location>
</feature>